<proteinExistence type="inferred from homology"/>
<dbReference type="Pfam" id="PF00682">
    <property type="entry name" value="HMGL-like"/>
    <property type="match status" value="1"/>
</dbReference>
<evidence type="ECO:0000259" key="9">
    <source>
        <dbReference type="PROSITE" id="PS50991"/>
    </source>
</evidence>
<dbReference type="EMBL" id="JAQLOI010000001">
    <property type="protein sequence ID" value="MDB1124153.1"/>
    <property type="molecule type" value="Genomic_DNA"/>
</dbReference>
<dbReference type="InterPro" id="IPR000891">
    <property type="entry name" value="PYR_CT"/>
</dbReference>
<keyword evidence="10" id="KW-0012">Acyltransferase</keyword>
<dbReference type="InterPro" id="IPR002034">
    <property type="entry name" value="AIPM/Hcit_synth_CS"/>
</dbReference>
<sequence length="378" mass="40659">MARQLKPVAAIVFNDTTLRDGEQSPGVAFSTEEKVAIALQLEAAGVTELEVGVPAMGADEQRTILAITQALSTTKTMAWCRMTQFDIVSAQGLGLDWVDLSMPVSYQQISSKLNFSVGQLLDHCKQHLLLAVDSGFDVCLGMEDASRADLDLMLRVADLAQRSGAKRIRFADTLGILDPETTYRSIFALKQHSDLELEMHAHNDLGLATANTLAAIDAGATSVNTTVNGLGERAGNAALEEVAVAMAVLNKGHTGIDLTALPKLSNHVTIAAGRALPQKAIVGDGVFTHESGVHVDGLIKDINNYQGFSPALVGREHKFVLGKHSGNKAISLVYKNLGIDLSTEQCERLRASLRYWSEKHKCQPTDDDLFSLVRCIAA</sequence>
<dbReference type="PROSITE" id="PS00815">
    <property type="entry name" value="AIPM_HOMOCIT_SYNTH_1"/>
    <property type="match status" value="1"/>
</dbReference>
<dbReference type="PANTHER" id="PTHR42880">
    <property type="entry name" value="HOMOCITRATE SYNTHASE"/>
    <property type="match status" value="1"/>
</dbReference>
<keyword evidence="8" id="KW-0535">Nitrogen fixation</keyword>
<comment type="similarity">
    <text evidence="2 7">Belongs to the alpha-IPM synthase/homocitrate synthase family.</text>
</comment>
<dbReference type="PANTHER" id="PTHR42880:SF1">
    <property type="entry name" value="ISOPROPYLMALATE_HOMOCITRATE_CITRAMALATE SYNTHASE FAMILY PROTEIN"/>
    <property type="match status" value="1"/>
</dbReference>
<reference evidence="10 11" key="1">
    <citation type="submission" date="2023-01" db="EMBL/GenBank/DDBJ databases">
        <title>Vibrio sp. KJ40-1 sp.nov, isolated from marine algae.</title>
        <authorList>
            <person name="Butt M."/>
            <person name="Kim J.M.J."/>
            <person name="Jeon C.O.C."/>
        </authorList>
    </citation>
    <scope>NUCLEOTIDE SEQUENCE [LARGE SCALE GENOMIC DNA]</scope>
    <source>
        <strain evidence="10 11">KJ40-1</strain>
    </source>
</reference>
<evidence type="ECO:0000256" key="6">
    <source>
        <dbReference type="ARBA" id="ARBA00048019"/>
    </source>
</evidence>
<evidence type="ECO:0000256" key="3">
    <source>
        <dbReference type="ARBA" id="ARBA00012974"/>
    </source>
</evidence>
<dbReference type="EC" id="2.3.3.14" evidence="3 8"/>
<comment type="catalytic activity">
    <reaction evidence="6 8">
        <text>acetyl-CoA + 2-oxoglutarate + H2O = (2R)-homocitrate + CoA + H(+)</text>
        <dbReference type="Rhea" id="RHEA:12929"/>
        <dbReference type="ChEBI" id="CHEBI:15377"/>
        <dbReference type="ChEBI" id="CHEBI:15378"/>
        <dbReference type="ChEBI" id="CHEBI:16810"/>
        <dbReference type="ChEBI" id="CHEBI:57287"/>
        <dbReference type="ChEBI" id="CHEBI:57288"/>
        <dbReference type="ChEBI" id="CHEBI:58884"/>
        <dbReference type="EC" id="2.3.3.14"/>
    </reaction>
</comment>
<organism evidence="10 11">
    <name type="scientific">Vibrio algarum</name>
    <dbReference type="NCBI Taxonomy" id="3020714"/>
    <lineage>
        <taxon>Bacteria</taxon>
        <taxon>Pseudomonadati</taxon>
        <taxon>Pseudomonadota</taxon>
        <taxon>Gammaproteobacteria</taxon>
        <taxon>Vibrionales</taxon>
        <taxon>Vibrionaceae</taxon>
        <taxon>Vibrio</taxon>
    </lineage>
</organism>
<keyword evidence="11" id="KW-1185">Reference proteome</keyword>
<name>A0ABT4YSW3_9VIBR</name>
<dbReference type="PROSITE" id="PS50991">
    <property type="entry name" value="PYR_CT"/>
    <property type="match status" value="1"/>
</dbReference>
<dbReference type="InterPro" id="IPR054691">
    <property type="entry name" value="LeuA/HCS_post-cat"/>
</dbReference>
<dbReference type="NCBIfam" id="TIGR02660">
    <property type="entry name" value="nifV_homocitr"/>
    <property type="match status" value="1"/>
</dbReference>
<dbReference type="Gene3D" id="3.20.20.70">
    <property type="entry name" value="Aldolase class I"/>
    <property type="match status" value="1"/>
</dbReference>
<feature type="domain" description="Pyruvate carboxyltransferase" evidence="9">
    <location>
        <begin position="11"/>
        <end position="262"/>
    </location>
</feature>
<evidence type="ECO:0000313" key="10">
    <source>
        <dbReference type="EMBL" id="MDB1124153.1"/>
    </source>
</evidence>
<evidence type="ECO:0000256" key="8">
    <source>
        <dbReference type="RuleBase" id="RU367143"/>
    </source>
</evidence>
<dbReference type="CDD" id="cd07939">
    <property type="entry name" value="DRE_TIM_NifV"/>
    <property type="match status" value="1"/>
</dbReference>
<evidence type="ECO:0000256" key="5">
    <source>
        <dbReference type="ARBA" id="ARBA00022679"/>
    </source>
</evidence>
<dbReference type="PROSITE" id="PS00816">
    <property type="entry name" value="AIPM_HOMOCIT_SYNTH_2"/>
    <property type="match status" value="1"/>
</dbReference>
<dbReference type="GO" id="GO:0004410">
    <property type="term" value="F:homocitrate synthase activity"/>
    <property type="evidence" value="ECO:0007669"/>
    <property type="project" value="UniProtKB-EC"/>
</dbReference>
<evidence type="ECO:0000256" key="7">
    <source>
        <dbReference type="RuleBase" id="RU003523"/>
    </source>
</evidence>
<comment type="function">
    <text evidence="1 8">This protein is a Fe-Mo-cofactor biosynthetic component.</text>
</comment>
<accession>A0ABT4YSW3</accession>
<evidence type="ECO:0000256" key="1">
    <source>
        <dbReference type="ARBA" id="ARBA00003050"/>
    </source>
</evidence>
<comment type="caution">
    <text evidence="10">The sequence shown here is derived from an EMBL/GenBank/DDBJ whole genome shotgun (WGS) entry which is preliminary data.</text>
</comment>
<dbReference type="SUPFAM" id="SSF51569">
    <property type="entry name" value="Aldolase"/>
    <property type="match status" value="1"/>
</dbReference>
<dbReference type="InterPro" id="IPR013785">
    <property type="entry name" value="Aldolase_TIM"/>
</dbReference>
<keyword evidence="5 7" id="KW-0808">Transferase</keyword>
<dbReference type="Gene3D" id="1.10.238.260">
    <property type="match status" value="1"/>
</dbReference>
<dbReference type="InterPro" id="IPR013477">
    <property type="entry name" value="NifV/FrbC"/>
</dbReference>
<dbReference type="RefSeq" id="WP_272136182.1">
    <property type="nucleotide sequence ID" value="NZ_JAQLOI010000001.1"/>
</dbReference>
<evidence type="ECO:0000256" key="4">
    <source>
        <dbReference type="ARBA" id="ARBA00020735"/>
    </source>
</evidence>
<evidence type="ECO:0000313" key="11">
    <source>
        <dbReference type="Proteomes" id="UP001210678"/>
    </source>
</evidence>
<protein>
    <recommendedName>
        <fullName evidence="4 8">Homocitrate synthase</fullName>
        <ecNumber evidence="3 8">2.3.3.14</ecNumber>
    </recommendedName>
</protein>
<dbReference type="Proteomes" id="UP001210678">
    <property type="component" value="Unassembled WGS sequence"/>
</dbReference>
<evidence type="ECO:0000256" key="2">
    <source>
        <dbReference type="ARBA" id="ARBA00006154"/>
    </source>
</evidence>
<dbReference type="Pfam" id="PF22617">
    <property type="entry name" value="HCS_D2"/>
    <property type="match status" value="1"/>
</dbReference>
<gene>
    <name evidence="10" type="primary">nifV</name>
    <name evidence="10" type="ORF">PGX00_11020</name>
</gene>